<keyword evidence="10" id="KW-1185">Reference proteome</keyword>
<comment type="subcellular location">
    <subcellularLocation>
        <location evidence="1">Mitochondrion</location>
    </subcellularLocation>
</comment>
<evidence type="ECO:0000256" key="2">
    <source>
        <dbReference type="ARBA" id="ARBA00009070"/>
    </source>
</evidence>
<proteinExistence type="inferred from homology"/>
<dbReference type="Pfam" id="PF11788">
    <property type="entry name" value="MRP-L46"/>
    <property type="match status" value="1"/>
</dbReference>
<dbReference type="GO" id="GO:0005762">
    <property type="term" value="C:mitochondrial large ribosomal subunit"/>
    <property type="evidence" value="ECO:0007669"/>
    <property type="project" value="TreeGrafter"/>
</dbReference>
<dbReference type="Proteomes" id="UP000603453">
    <property type="component" value="Unassembled WGS sequence"/>
</dbReference>
<dbReference type="SUPFAM" id="SSF55811">
    <property type="entry name" value="Nudix"/>
    <property type="match status" value="1"/>
</dbReference>
<organism evidence="9 10">
    <name type="scientific">Mucor saturninus</name>
    <dbReference type="NCBI Taxonomy" id="64648"/>
    <lineage>
        <taxon>Eukaryota</taxon>
        <taxon>Fungi</taxon>
        <taxon>Fungi incertae sedis</taxon>
        <taxon>Mucoromycota</taxon>
        <taxon>Mucoromycotina</taxon>
        <taxon>Mucoromycetes</taxon>
        <taxon>Mucorales</taxon>
        <taxon>Mucorineae</taxon>
        <taxon>Mucoraceae</taxon>
        <taxon>Mucor</taxon>
    </lineage>
</organism>
<evidence type="ECO:0000256" key="4">
    <source>
        <dbReference type="ARBA" id="ARBA00022980"/>
    </source>
</evidence>
<evidence type="ECO:0000256" key="3">
    <source>
        <dbReference type="ARBA" id="ARBA00022946"/>
    </source>
</evidence>
<dbReference type="InterPro" id="IPR000086">
    <property type="entry name" value="NUDIX_hydrolase_dom"/>
</dbReference>
<dbReference type="CDD" id="cd04661">
    <property type="entry name" value="NUDIX_MRP_L46"/>
    <property type="match status" value="1"/>
</dbReference>
<keyword evidence="4" id="KW-0689">Ribosomal protein</keyword>
<comment type="similarity">
    <text evidence="2">Belongs to the mitochondrion-specific ribosomal protein mL46 family.</text>
</comment>
<dbReference type="AlphaFoldDB" id="A0A8H7RJF8"/>
<evidence type="ECO:0000256" key="7">
    <source>
        <dbReference type="ARBA" id="ARBA00035190"/>
    </source>
</evidence>
<comment type="caution">
    <text evidence="9">The sequence shown here is derived from an EMBL/GenBank/DDBJ whole genome shotgun (WGS) entry which is preliminary data.</text>
</comment>
<keyword evidence="3" id="KW-0809">Transit peptide</keyword>
<dbReference type="EMBL" id="JAEPRD010000005">
    <property type="protein sequence ID" value="KAG2212579.1"/>
    <property type="molecule type" value="Genomic_DNA"/>
</dbReference>
<evidence type="ECO:0000259" key="8">
    <source>
        <dbReference type="PROSITE" id="PS51462"/>
    </source>
</evidence>
<evidence type="ECO:0000313" key="9">
    <source>
        <dbReference type="EMBL" id="KAG2212579.1"/>
    </source>
</evidence>
<keyword evidence="5" id="KW-0496">Mitochondrion</keyword>
<evidence type="ECO:0000256" key="5">
    <source>
        <dbReference type="ARBA" id="ARBA00023128"/>
    </source>
</evidence>
<dbReference type="GO" id="GO:0005743">
    <property type="term" value="C:mitochondrial inner membrane"/>
    <property type="evidence" value="ECO:0007669"/>
    <property type="project" value="UniProtKB-ARBA"/>
</dbReference>
<name>A0A8H7RJF8_9FUNG</name>
<evidence type="ECO:0000256" key="6">
    <source>
        <dbReference type="ARBA" id="ARBA00023274"/>
    </source>
</evidence>
<dbReference type="OrthoDB" id="414075at2759"/>
<evidence type="ECO:0000313" key="10">
    <source>
        <dbReference type="Proteomes" id="UP000603453"/>
    </source>
</evidence>
<dbReference type="Gene3D" id="3.90.79.10">
    <property type="entry name" value="Nucleoside Triphosphate Pyrophosphohydrolase"/>
    <property type="match status" value="1"/>
</dbReference>
<dbReference type="InterPro" id="IPR040008">
    <property type="entry name" value="Ribosomal_mL46"/>
</dbReference>
<dbReference type="Pfam" id="PF00293">
    <property type="entry name" value="NUDIX"/>
    <property type="match status" value="1"/>
</dbReference>
<feature type="domain" description="Nudix hydrolase" evidence="8">
    <location>
        <begin position="109"/>
        <end position="266"/>
    </location>
</feature>
<accession>A0A8H7RJF8</accession>
<dbReference type="FunFam" id="3.90.79.10:FF:000018">
    <property type="entry name" value="39S ribosomal protein L46, mitochondrial"/>
    <property type="match status" value="1"/>
</dbReference>
<dbReference type="InterPro" id="IPR021757">
    <property type="entry name" value="Ribosomal_mL46_N"/>
</dbReference>
<keyword evidence="6" id="KW-0687">Ribonucleoprotein</keyword>
<evidence type="ECO:0000256" key="1">
    <source>
        <dbReference type="ARBA" id="ARBA00004173"/>
    </source>
</evidence>
<dbReference type="InterPro" id="IPR015797">
    <property type="entry name" value="NUDIX_hydrolase-like_dom_sf"/>
</dbReference>
<sequence>MLRSALSHSRRGYATTSPLIVKNNRILASVILSRTPQITRDATPFEEAYFDYREKLERQEASGTPTDFYFKKGSVAERRWKHEELARQESMKNTTTSLTDAVEDSQVTWQKANEGLAAITKAEKLDRSTEADKKDDKKSLDRSLKQTLYLVVKKDGDSLNPWQFPQGPVDTSEYLHEAAERTLKEECGVDMDTWFVGRQPIGLYKQASTKGQENTGFKTFFMKARVYAGQVKPSKEITDFAWLTKDELSNTLSPEYYKAVKDSLGAI</sequence>
<dbReference type="InterPro" id="IPR033650">
    <property type="entry name" value="Ribosomal_mL46_NUDIX"/>
</dbReference>
<dbReference type="PANTHER" id="PTHR13124:SF12">
    <property type="entry name" value="LARGE RIBOSOMAL SUBUNIT PROTEIN ML46"/>
    <property type="match status" value="1"/>
</dbReference>
<dbReference type="PROSITE" id="PS51462">
    <property type="entry name" value="NUDIX"/>
    <property type="match status" value="1"/>
</dbReference>
<reference evidence="9" key="1">
    <citation type="submission" date="2020-12" db="EMBL/GenBank/DDBJ databases">
        <title>Metabolic potential, ecology and presence of endohyphal bacteria is reflected in genomic diversity of Mucoromycotina.</title>
        <authorList>
            <person name="Muszewska A."/>
            <person name="Okrasinska A."/>
            <person name="Steczkiewicz K."/>
            <person name="Drgas O."/>
            <person name="Orlowska M."/>
            <person name="Perlinska-Lenart U."/>
            <person name="Aleksandrzak-Piekarczyk T."/>
            <person name="Szatraj K."/>
            <person name="Zielenkiewicz U."/>
            <person name="Pilsyk S."/>
            <person name="Malc E."/>
            <person name="Mieczkowski P."/>
            <person name="Kruszewska J.S."/>
            <person name="Biernat P."/>
            <person name="Pawlowska J."/>
        </authorList>
    </citation>
    <scope>NUCLEOTIDE SEQUENCE</scope>
    <source>
        <strain evidence="9">WA0000017839</strain>
    </source>
</reference>
<dbReference type="GO" id="GO:0003735">
    <property type="term" value="F:structural constituent of ribosome"/>
    <property type="evidence" value="ECO:0007669"/>
    <property type="project" value="InterPro"/>
</dbReference>
<dbReference type="PANTHER" id="PTHR13124">
    <property type="entry name" value="39S RIBOSOMAL PROTEIN L46, MITOCHONDRIAL PRECURSOR-RELATED"/>
    <property type="match status" value="1"/>
</dbReference>
<gene>
    <name evidence="9" type="ORF">INT47_000555</name>
</gene>
<protein>
    <recommendedName>
        <fullName evidence="7">Large ribosomal subunit protein mL46</fullName>
    </recommendedName>
</protein>